<reference evidence="1" key="1">
    <citation type="submission" date="2021-06" db="EMBL/GenBank/DDBJ databases">
        <authorList>
            <person name="Kallberg Y."/>
            <person name="Tangrot J."/>
            <person name="Rosling A."/>
        </authorList>
    </citation>
    <scope>NUCLEOTIDE SEQUENCE</scope>
    <source>
        <strain evidence="1">IL203A</strain>
    </source>
</reference>
<organism evidence="1 2">
    <name type="scientific">Dentiscutata heterogama</name>
    <dbReference type="NCBI Taxonomy" id="1316150"/>
    <lineage>
        <taxon>Eukaryota</taxon>
        <taxon>Fungi</taxon>
        <taxon>Fungi incertae sedis</taxon>
        <taxon>Mucoromycota</taxon>
        <taxon>Glomeromycotina</taxon>
        <taxon>Glomeromycetes</taxon>
        <taxon>Diversisporales</taxon>
        <taxon>Gigasporaceae</taxon>
        <taxon>Dentiscutata</taxon>
    </lineage>
</organism>
<proteinExistence type="predicted"/>
<dbReference type="Proteomes" id="UP000789702">
    <property type="component" value="Unassembled WGS sequence"/>
</dbReference>
<name>A0ACA9M4H9_9GLOM</name>
<protein>
    <submittedName>
        <fullName evidence="1">6838_t:CDS:1</fullName>
    </submittedName>
</protein>
<accession>A0ACA9M4H9</accession>
<sequence length="45" mass="5060">VDFKNGSPSHSLVEAIMTNELVSYFQNERSRQFLPKSEPVSATAF</sequence>
<comment type="caution">
    <text evidence="1">The sequence shown here is derived from an EMBL/GenBank/DDBJ whole genome shotgun (WGS) entry which is preliminary data.</text>
</comment>
<evidence type="ECO:0000313" key="1">
    <source>
        <dbReference type="EMBL" id="CAG8568838.1"/>
    </source>
</evidence>
<gene>
    <name evidence="1" type="ORF">DHETER_LOCUS5969</name>
</gene>
<evidence type="ECO:0000313" key="2">
    <source>
        <dbReference type="Proteomes" id="UP000789702"/>
    </source>
</evidence>
<keyword evidence="2" id="KW-1185">Reference proteome</keyword>
<feature type="non-terminal residue" evidence="1">
    <location>
        <position position="1"/>
    </location>
</feature>
<dbReference type="EMBL" id="CAJVPU010007108">
    <property type="protein sequence ID" value="CAG8568838.1"/>
    <property type="molecule type" value="Genomic_DNA"/>
</dbReference>